<dbReference type="EMBL" id="SOYY01000005">
    <property type="protein sequence ID" value="KAA0721604.1"/>
    <property type="molecule type" value="Genomic_DNA"/>
</dbReference>
<dbReference type="AlphaFoldDB" id="A0A5A9PGV1"/>
<organism evidence="1 2">
    <name type="scientific">Triplophysa tibetana</name>
    <dbReference type="NCBI Taxonomy" id="1572043"/>
    <lineage>
        <taxon>Eukaryota</taxon>
        <taxon>Metazoa</taxon>
        <taxon>Chordata</taxon>
        <taxon>Craniata</taxon>
        <taxon>Vertebrata</taxon>
        <taxon>Euteleostomi</taxon>
        <taxon>Actinopterygii</taxon>
        <taxon>Neopterygii</taxon>
        <taxon>Teleostei</taxon>
        <taxon>Ostariophysi</taxon>
        <taxon>Cypriniformes</taxon>
        <taxon>Nemacheilidae</taxon>
        <taxon>Triplophysa</taxon>
    </lineage>
</organism>
<keyword evidence="2" id="KW-1185">Reference proteome</keyword>
<comment type="caution">
    <text evidence="1">The sequence shown here is derived from an EMBL/GenBank/DDBJ whole genome shotgun (WGS) entry which is preliminary data.</text>
</comment>
<proteinExistence type="predicted"/>
<dbReference type="Proteomes" id="UP000324632">
    <property type="component" value="Chromosome 5"/>
</dbReference>
<evidence type="ECO:0000313" key="1">
    <source>
        <dbReference type="EMBL" id="KAA0721604.1"/>
    </source>
</evidence>
<name>A0A5A9PGV1_9TELE</name>
<gene>
    <name evidence="1" type="ORF">E1301_Tti023428</name>
</gene>
<protein>
    <submittedName>
        <fullName evidence="1">Uncharacterized protein</fullName>
    </submittedName>
</protein>
<accession>A0A5A9PGV1</accession>
<sequence>MLMKVHRDLVAADGQTVVVIMRILFLLLSATQCDDVQIQHMLNMKGLGGNVTLSWRNQSDGNVFQKHQQNKDTKHTCH</sequence>
<evidence type="ECO:0000313" key="2">
    <source>
        <dbReference type="Proteomes" id="UP000324632"/>
    </source>
</evidence>
<reference evidence="1 2" key="1">
    <citation type="journal article" date="2019" name="Mol. Ecol. Resour.">
        <title>Chromosome-level genome assembly of Triplophysa tibetana, a fish adapted to the harsh high-altitude environment of the Tibetan Plateau.</title>
        <authorList>
            <person name="Yang X."/>
            <person name="Liu H."/>
            <person name="Ma Z."/>
            <person name="Zou Y."/>
            <person name="Zou M."/>
            <person name="Mao Y."/>
            <person name="Li X."/>
            <person name="Wang H."/>
            <person name="Chen T."/>
            <person name="Wang W."/>
            <person name="Yang R."/>
        </authorList>
    </citation>
    <scope>NUCLEOTIDE SEQUENCE [LARGE SCALE GENOMIC DNA]</scope>
    <source>
        <strain evidence="1">TTIB1903HZAU</strain>
        <tissue evidence="1">Muscle</tissue>
    </source>
</reference>